<keyword evidence="12" id="KW-0482">Metalloprotease</keyword>
<gene>
    <name evidence="13" type="ORF">FNK824_LOCUS35323</name>
</gene>
<dbReference type="PANTHER" id="PTHR10514:SF27">
    <property type="entry name" value="ANGIOTENSIN-CONVERTING ENZYME"/>
    <property type="match status" value="1"/>
</dbReference>
<feature type="binding site" evidence="9">
    <location>
        <position position="286"/>
    </location>
    <ligand>
        <name>Zn(2+)</name>
        <dbReference type="ChEBI" id="CHEBI:29105"/>
        <label>2</label>
        <note>catalytic</note>
    </ligand>
</feature>
<evidence type="ECO:0000256" key="12">
    <source>
        <dbReference type="RuleBase" id="RU361144"/>
    </source>
</evidence>
<feature type="binding site" evidence="7">
    <location>
        <position position="286"/>
    </location>
    <ligand>
        <name>Zn(2+)</name>
        <dbReference type="ChEBI" id="CHEBI:29105"/>
        <label>1</label>
        <note>catalytic</note>
    </ligand>
</feature>
<evidence type="ECO:0000256" key="8">
    <source>
        <dbReference type="PIRSR" id="PIRSR601548-4"/>
    </source>
</evidence>
<dbReference type="EMBL" id="CAJOBE010014828">
    <property type="protein sequence ID" value="CAF4182930.1"/>
    <property type="molecule type" value="Genomic_DNA"/>
</dbReference>
<feature type="active site" description="Proton acceptor 2" evidence="10">
    <location>
        <position position="283"/>
    </location>
</feature>
<keyword evidence="12" id="KW-0121">Carboxypeptidase</keyword>
<evidence type="ECO:0000256" key="9">
    <source>
        <dbReference type="PIRSR" id="PIRSR601548-8"/>
    </source>
</evidence>
<evidence type="ECO:0000313" key="13">
    <source>
        <dbReference type="EMBL" id="CAF4182930.1"/>
    </source>
</evidence>
<evidence type="ECO:0000256" key="2">
    <source>
        <dbReference type="ARBA" id="ARBA00022729"/>
    </source>
</evidence>
<dbReference type="Proteomes" id="UP000663874">
    <property type="component" value="Unassembled WGS sequence"/>
</dbReference>
<dbReference type="InterPro" id="IPR001548">
    <property type="entry name" value="Peptidase_M2"/>
</dbReference>
<evidence type="ECO:0000256" key="4">
    <source>
        <dbReference type="ARBA" id="ARBA00023180"/>
    </source>
</evidence>
<dbReference type="CDD" id="cd06461">
    <property type="entry name" value="M2_ACE"/>
    <property type="match status" value="1"/>
</dbReference>
<keyword evidence="7 12" id="KW-0862">Zinc</keyword>
<sequence length="407" mass="48260">MKYSENDDLKRTFGRLASSITSNNDDDVKRTSKLQSQLEDIYSTTKVCELNDKKKCYTLAPYLERLMQIEKDYDRLLWAWKGWHDECGNKIRPVYLPYIDLLNKHAKENGYQDLAQYWIEDYEMGNVTEFESIIDQLLKDIMPLYEQLHAYVRGRLCSQYENRFDCDGPIPAHILGNMWAQTWHDRLDDVIPYPDAPLINITKVLIEKKFSIHQLYTMGESFFTSIGLYPMTPKFWTRSMFKKPIDRDTVCHASAFDMEYHDDYRVKICTKINDNYFYTVYHEMGHIEYYMAYSKKQPFVYRSGANSGFHEAIGDTIGMFAISPAHLIKLGFLDEENVNSNYEINYLFRLALQKIAFLPFSYVMDKYRFLLFRNEIDRKHELNSKWWALRIEYGGIMAGAPRNDKKR</sequence>
<evidence type="ECO:0000256" key="11">
    <source>
        <dbReference type="PROSITE-ProRule" id="PRU01355"/>
    </source>
</evidence>
<comment type="similarity">
    <text evidence="1 11 12">Belongs to the peptidase M2 family.</text>
</comment>
<organism evidence="13 14">
    <name type="scientific">Rotaria sordida</name>
    <dbReference type="NCBI Taxonomy" id="392033"/>
    <lineage>
        <taxon>Eukaryota</taxon>
        <taxon>Metazoa</taxon>
        <taxon>Spiralia</taxon>
        <taxon>Gnathifera</taxon>
        <taxon>Rotifera</taxon>
        <taxon>Eurotatoria</taxon>
        <taxon>Bdelloidea</taxon>
        <taxon>Philodinida</taxon>
        <taxon>Philodinidae</taxon>
        <taxon>Rotaria</taxon>
    </lineage>
</organism>
<comment type="caution">
    <text evidence="13">The sequence shown here is derived from an EMBL/GenBank/DDBJ whole genome shotgun (WGS) entry which is preliminary data.</text>
</comment>
<evidence type="ECO:0000256" key="5">
    <source>
        <dbReference type="PIRSR" id="PIRSR601548-10"/>
    </source>
</evidence>
<evidence type="ECO:0000256" key="3">
    <source>
        <dbReference type="ARBA" id="ARBA00023157"/>
    </source>
</evidence>
<feature type="binding site" evidence="6">
    <location>
        <position position="122"/>
    </location>
    <ligand>
        <name>chloride</name>
        <dbReference type="ChEBI" id="CHEBI:17996"/>
        <label>1</label>
    </ligand>
</feature>
<dbReference type="AlphaFoldDB" id="A0A820AFY8"/>
<evidence type="ECO:0000313" key="14">
    <source>
        <dbReference type="Proteomes" id="UP000663874"/>
    </source>
</evidence>
<dbReference type="GO" id="GO:0008237">
    <property type="term" value="F:metallopeptidase activity"/>
    <property type="evidence" value="ECO:0007669"/>
    <property type="project" value="UniProtKB-KW"/>
</dbReference>
<keyword evidence="3 8" id="KW-1015">Disulfide bond</keyword>
<feature type="binding site" evidence="9">
    <location>
        <position position="311"/>
    </location>
    <ligand>
        <name>Zn(2+)</name>
        <dbReference type="ChEBI" id="CHEBI:29105"/>
        <label>2</label>
        <note>catalytic</note>
    </ligand>
</feature>
<feature type="glycosylation site" description="N-linked (GlcNAc...) asparagine; partial" evidence="5">
    <location>
        <position position="51"/>
    </location>
</feature>
<feature type="disulfide bond" evidence="8 11">
    <location>
        <begin position="251"/>
        <end position="269"/>
    </location>
</feature>
<accession>A0A820AFY8</accession>
<protein>
    <recommendedName>
        <fullName evidence="12">Angiotensin-converting enzyme</fullName>
        <ecNumber evidence="12">3.4.-.-</ecNumber>
    </recommendedName>
</protein>
<dbReference type="GO" id="GO:0008241">
    <property type="term" value="F:peptidyl-dipeptidase activity"/>
    <property type="evidence" value="ECO:0007669"/>
    <property type="project" value="InterPro"/>
</dbReference>
<proteinExistence type="inferred from homology"/>
<dbReference type="PROSITE" id="PS52011">
    <property type="entry name" value="PEPTIDASE_M2"/>
    <property type="match status" value="1"/>
</dbReference>
<dbReference type="PRINTS" id="PR00791">
    <property type="entry name" value="PEPDIPTASEA"/>
</dbReference>
<evidence type="ECO:0000256" key="1">
    <source>
        <dbReference type="ARBA" id="ARBA00008139"/>
    </source>
</evidence>
<dbReference type="PANTHER" id="PTHR10514">
    <property type="entry name" value="ANGIOTENSIN-CONVERTING ENZYME"/>
    <property type="match status" value="1"/>
</dbReference>
<dbReference type="Gene3D" id="1.10.1370.30">
    <property type="match status" value="1"/>
</dbReference>
<dbReference type="GO" id="GO:0006508">
    <property type="term" value="P:proteolysis"/>
    <property type="evidence" value="ECO:0007669"/>
    <property type="project" value="UniProtKB-KW"/>
</dbReference>
<dbReference type="SUPFAM" id="SSF55486">
    <property type="entry name" value="Metalloproteases ('zincins'), catalytic domain"/>
    <property type="match status" value="1"/>
</dbReference>
<evidence type="ECO:0000256" key="7">
    <source>
        <dbReference type="PIRSR" id="PIRSR601548-3"/>
    </source>
</evidence>
<dbReference type="EC" id="3.4.-.-" evidence="12"/>
<keyword evidence="4 5" id="KW-0325">Glycoprotein</keyword>
<dbReference type="Pfam" id="PF01401">
    <property type="entry name" value="Peptidase_M2"/>
    <property type="match status" value="1"/>
</dbReference>
<feature type="binding site" evidence="9">
    <location>
        <position position="282"/>
    </location>
    <ligand>
        <name>Zn(2+)</name>
        <dbReference type="ChEBI" id="CHEBI:29105"/>
        <label>2</label>
        <note>catalytic</note>
    </ligand>
</feature>
<dbReference type="GO" id="GO:0005886">
    <property type="term" value="C:plasma membrane"/>
    <property type="evidence" value="ECO:0007669"/>
    <property type="project" value="TreeGrafter"/>
</dbReference>
<reference evidence="13" key="1">
    <citation type="submission" date="2021-02" db="EMBL/GenBank/DDBJ databases">
        <authorList>
            <person name="Nowell W R."/>
        </authorList>
    </citation>
    <scope>NUCLEOTIDE SEQUENCE</scope>
</reference>
<keyword evidence="12" id="KW-0645">Protease</keyword>
<name>A0A820AFY8_9BILA</name>
<feature type="binding site" evidence="7">
    <location>
        <position position="282"/>
    </location>
    <ligand>
        <name>Zn(2+)</name>
        <dbReference type="ChEBI" id="CHEBI:29105"/>
        <label>1</label>
        <note>catalytic</note>
    </ligand>
</feature>
<evidence type="ECO:0000256" key="6">
    <source>
        <dbReference type="PIRSR" id="PIRSR601548-2"/>
    </source>
</evidence>
<comment type="caution">
    <text evidence="11">Lacks conserved residue(s) required for the propagation of feature annotation.</text>
</comment>
<dbReference type="GO" id="GO:0046872">
    <property type="term" value="F:metal ion binding"/>
    <property type="evidence" value="ECO:0007669"/>
    <property type="project" value="UniProtKB-KW"/>
</dbReference>
<keyword evidence="2" id="KW-0732">Signal</keyword>
<keyword evidence="7 12" id="KW-0479">Metal-binding</keyword>
<feature type="disulfide bond" evidence="8 11">
    <location>
        <begin position="48"/>
        <end position="56"/>
    </location>
</feature>
<keyword evidence="12" id="KW-0378">Hydrolase</keyword>
<comment type="cofactor">
    <cofactor evidence="12">
        <name>Zn(2+)</name>
        <dbReference type="ChEBI" id="CHEBI:29105"/>
    </cofactor>
    <text evidence="12">Binds 1 zinc ion per subunit.</text>
</comment>
<dbReference type="GO" id="GO:0004180">
    <property type="term" value="F:carboxypeptidase activity"/>
    <property type="evidence" value="ECO:0007669"/>
    <property type="project" value="UniProtKB-KW"/>
</dbReference>
<evidence type="ECO:0000256" key="10">
    <source>
        <dbReference type="PIRSR" id="PIRSR601548-9"/>
    </source>
</evidence>
<feature type="binding site" evidence="7">
    <location>
        <position position="311"/>
    </location>
    <ligand>
        <name>Zn(2+)</name>
        <dbReference type="ChEBI" id="CHEBI:29105"/>
        <label>1</label>
        <note>catalytic</note>
    </ligand>
</feature>